<feature type="region of interest" description="Disordered" evidence="1">
    <location>
        <begin position="396"/>
        <end position="498"/>
    </location>
</feature>
<organism evidence="3 4">
    <name type="scientific">Aldrovandia affinis</name>
    <dbReference type="NCBI Taxonomy" id="143900"/>
    <lineage>
        <taxon>Eukaryota</taxon>
        <taxon>Metazoa</taxon>
        <taxon>Chordata</taxon>
        <taxon>Craniata</taxon>
        <taxon>Vertebrata</taxon>
        <taxon>Euteleostomi</taxon>
        <taxon>Actinopterygii</taxon>
        <taxon>Neopterygii</taxon>
        <taxon>Teleostei</taxon>
        <taxon>Notacanthiformes</taxon>
        <taxon>Halosauridae</taxon>
        <taxon>Aldrovandia</taxon>
    </lineage>
</organism>
<feature type="compositionally biased region" description="Polar residues" evidence="1">
    <location>
        <begin position="408"/>
        <end position="422"/>
    </location>
</feature>
<protein>
    <recommendedName>
        <fullName evidence="2">MBD domain-containing protein</fullName>
    </recommendedName>
</protein>
<feature type="compositionally biased region" description="Gly residues" evidence="1">
    <location>
        <begin position="597"/>
        <end position="606"/>
    </location>
</feature>
<dbReference type="PROSITE" id="PS50982">
    <property type="entry name" value="MBD"/>
    <property type="match status" value="1"/>
</dbReference>
<proteinExistence type="predicted"/>
<dbReference type="SUPFAM" id="SSF54171">
    <property type="entry name" value="DNA-binding domain"/>
    <property type="match status" value="1"/>
</dbReference>
<feature type="region of interest" description="Disordered" evidence="1">
    <location>
        <begin position="573"/>
        <end position="622"/>
    </location>
</feature>
<accession>A0AAD7WLB5</accession>
<dbReference type="InterPro" id="IPR001739">
    <property type="entry name" value="Methyl_CpG_DNA-bd"/>
</dbReference>
<dbReference type="PANTHER" id="PTHR16112:SF18">
    <property type="entry name" value="METHYL-CPG-BINDING DOMAIN PROTEIN 5"/>
    <property type="match status" value="1"/>
</dbReference>
<reference evidence="3" key="1">
    <citation type="journal article" date="2023" name="Science">
        <title>Genome structures resolve the early diversification of teleost fishes.</title>
        <authorList>
            <person name="Parey E."/>
            <person name="Louis A."/>
            <person name="Montfort J."/>
            <person name="Bouchez O."/>
            <person name="Roques C."/>
            <person name="Iampietro C."/>
            <person name="Lluch J."/>
            <person name="Castinel A."/>
            <person name="Donnadieu C."/>
            <person name="Desvignes T."/>
            <person name="Floi Bucao C."/>
            <person name="Jouanno E."/>
            <person name="Wen M."/>
            <person name="Mejri S."/>
            <person name="Dirks R."/>
            <person name="Jansen H."/>
            <person name="Henkel C."/>
            <person name="Chen W.J."/>
            <person name="Zahm M."/>
            <person name="Cabau C."/>
            <person name="Klopp C."/>
            <person name="Thompson A.W."/>
            <person name="Robinson-Rechavi M."/>
            <person name="Braasch I."/>
            <person name="Lecointre G."/>
            <person name="Bobe J."/>
            <person name="Postlethwait J.H."/>
            <person name="Berthelot C."/>
            <person name="Roest Crollius H."/>
            <person name="Guiguen Y."/>
        </authorList>
    </citation>
    <scope>NUCLEOTIDE SEQUENCE</scope>
    <source>
        <strain evidence="3">NC1722</strain>
    </source>
</reference>
<dbReference type="SMART" id="SM00391">
    <property type="entry name" value="MBD"/>
    <property type="match status" value="1"/>
</dbReference>
<feature type="region of interest" description="Disordered" evidence="1">
    <location>
        <begin position="641"/>
        <end position="699"/>
    </location>
</feature>
<evidence type="ECO:0000259" key="2">
    <source>
        <dbReference type="PROSITE" id="PS50982"/>
    </source>
</evidence>
<dbReference type="PANTHER" id="PTHR16112">
    <property type="entry name" value="METHYL-CPG BINDING PROTEIN, DROSOPHILA"/>
    <property type="match status" value="1"/>
</dbReference>
<comment type="caution">
    <text evidence="3">The sequence shown here is derived from an EMBL/GenBank/DDBJ whole genome shotgun (WGS) entry which is preliminary data.</text>
</comment>
<dbReference type="InterPro" id="IPR016177">
    <property type="entry name" value="DNA-bd_dom_sf"/>
</dbReference>
<dbReference type="GO" id="GO:0003682">
    <property type="term" value="F:chromatin binding"/>
    <property type="evidence" value="ECO:0007669"/>
    <property type="project" value="TreeGrafter"/>
</dbReference>
<gene>
    <name evidence="3" type="ORF">AAFF_G00392740</name>
</gene>
<evidence type="ECO:0000313" key="3">
    <source>
        <dbReference type="EMBL" id="KAJ8400920.1"/>
    </source>
</evidence>
<evidence type="ECO:0000313" key="4">
    <source>
        <dbReference type="Proteomes" id="UP001221898"/>
    </source>
</evidence>
<feature type="compositionally biased region" description="Low complexity" evidence="1">
    <location>
        <begin position="482"/>
        <end position="493"/>
    </location>
</feature>
<feature type="compositionally biased region" description="Low complexity" evidence="1">
    <location>
        <begin position="437"/>
        <end position="455"/>
    </location>
</feature>
<dbReference type="GO" id="GO:0005634">
    <property type="term" value="C:nucleus"/>
    <property type="evidence" value="ECO:0007669"/>
    <property type="project" value="TreeGrafter"/>
</dbReference>
<dbReference type="EMBL" id="JAINUG010000074">
    <property type="protein sequence ID" value="KAJ8400920.1"/>
    <property type="molecule type" value="Genomic_DNA"/>
</dbReference>
<feature type="compositionally biased region" description="Polar residues" evidence="1">
    <location>
        <begin position="610"/>
        <end position="622"/>
    </location>
</feature>
<dbReference type="AlphaFoldDB" id="A0AAD7WLB5"/>
<name>A0AAD7WLB5_9TELE</name>
<dbReference type="GO" id="GO:0003677">
    <property type="term" value="F:DNA binding"/>
    <property type="evidence" value="ECO:0007669"/>
    <property type="project" value="InterPro"/>
</dbReference>
<keyword evidence="4" id="KW-1185">Reference proteome</keyword>
<dbReference type="GO" id="GO:0010369">
    <property type="term" value="C:chromocenter"/>
    <property type="evidence" value="ECO:0007669"/>
    <property type="project" value="TreeGrafter"/>
</dbReference>
<evidence type="ECO:0000256" key="1">
    <source>
        <dbReference type="SAM" id="MobiDB-lite"/>
    </source>
</evidence>
<feature type="domain" description="MBD" evidence="2">
    <location>
        <begin position="11"/>
        <end position="81"/>
    </location>
</feature>
<dbReference type="Proteomes" id="UP001221898">
    <property type="component" value="Unassembled WGS sequence"/>
</dbReference>
<sequence>MTGGKDCEGGKREEPQPAVQLPIGWQRQVDLSGVVYISPSGSVLSCLEQVETYLLADGTCKCGLECPLILHKVFNFDPGTAIKQRTAEDVKADEDVTKLCNHKRKIIAVATLHKSMESPHTSLVLTNSGGCTSAMKLVPSRSATPQAIRNKLQEDLPNSVAPDCKNPFQMMVSGQWQYQAKLSMAQQQELYGGYARLRLGSTEHGQKAPYHGRHGGMLSQASYGDSLLSPRTDPLWSSEAFACHIHRNGRTPLLPPGMLLHSSSATQLSCAMVGRTNIPLSPTIADKSSIIKKPVCGLPARVDIQRSVFHHKSQTGPQVQLPPPPPPLPASCMLQKKQLSSEKDPLGILDPIPRKLVGQNAIAMNSSTFQPNDHSQVPMMNVSIPPAIVPLTSNLPLPTGKSGPVGHGSQTQRVQHASSPSPITFPVHMPGPSMGRVEASPQRSRSSSTSFDHGSFVMPLGAQVPCSSMKAPPRSPRAAIGSPRPSLPSSPSIKPDPPHQYKDIPNKLMVGMNNILGSQPSSMFLLGSAGNGPQKGHPGVLGMPLNQILNQHNAASFPASSLLTAAAKAQLANQNKQTSGNGSGGNGGNSINAGNPGLVGSGGGMADGHSTLNPMFPSNPSTMLTISESQSCRVALQDKLMAQQRDPLHKRKQPNSGGGGRSNMVFSMLKSQLGGPWHPGPGEQLTKGAQPGGLPPNTSMAQLLQSMSCQSSHMARGNASACMGPAQGQLQFGEGPMQSIQAQQRLPGWAEVHGAGLKNQMQGPAMGNCRPLGPASLSNPLSGHPNPHLHQFTHHYHLQPQGHPHTLGRVNMASTLPNSNEGICSQTISEPALFGSTYLCESAFSHMKIIKSKYRSTMTDDHLVACLRLVTSCYNPDYEKLASFSQCQRSH</sequence>